<dbReference type="InterPro" id="IPR000873">
    <property type="entry name" value="AMP-dep_synth/lig_dom"/>
</dbReference>
<accession>A0A0B2WNJ5</accession>
<keyword evidence="8" id="KW-1185">Reference proteome</keyword>
<evidence type="ECO:0000256" key="2">
    <source>
        <dbReference type="ARBA" id="ARBA00022598"/>
    </source>
</evidence>
<dbReference type="GO" id="GO:0006629">
    <property type="term" value="P:lipid metabolic process"/>
    <property type="evidence" value="ECO:0007669"/>
    <property type="project" value="InterPro"/>
</dbReference>
<dbReference type="HOGENOM" id="CLU_000022_3_3_1"/>
<dbReference type="RefSeq" id="XP_040678692.1">
    <property type="nucleotide sequence ID" value="XM_040823439.1"/>
</dbReference>
<protein>
    <submittedName>
        <fullName evidence="7">Acetoacetyl-CoA synthase</fullName>
    </submittedName>
</protein>
<dbReference type="PANTHER" id="PTHR42921:SF1">
    <property type="entry name" value="ACETOACETYL-COA SYNTHETASE"/>
    <property type="match status" value="1"/>
</dbReference>
<comment type="similarity">
    <text evidence="1">Belongs to the ATP-dependent AMP-binding enzyme family.</text>
</comment>
<organism evidence="7 8">
    <name type="scientific">Metarhizium album (strain ARSEF 1941)</name>
    <dbReference type="NCBI Taxonomy" id="1081103"/>
    <lineage>
        <taxon>Eukaryota</taxon>
        <taxon>Fungi</taxon>
        <taxon>Dikarya</taxon>
        <taxon>Ascomycota</taxon>
        <taxon>Pezizomycotina</taxon>
        <taxon>Sordariomycetes</taxon>
        <taxon>Hypocreomycetidae</taxon>
        <taxon>Hypocreales</taxon>
        <taxon>Clavicipitaceae</taxon>
        <taxon>Metarhizium</taxon>
    </lineage>
</organism>
<sequence length="735" mass="81880">MEKYEPRTGPLPGFDAIRIKVNRFIGKFQAYIQFCVASFPKEKKLVYSTASTEDEVRSVSSEQEDELLWCPPSPRTSQMWDFLTRINTKYGQRFTTYKELHAWSTEQTSDFWREAWDYCGIRHSRPYKQVVDDASRMWPRPTWFKDARLNFAENLLFPPQPVSEDDIAVISVTETQRDSLTWKELRKRVHQCHAAMKAMNIKPGDRVAGYVANHSSALVAMLATTSLGAIWTAVSPDTGVTATLDRLLQIEPCLLFADNAVAYNGKAYPVLPKLRDIVRSLPTLAAAVILQTWHQQEEPGCAELDARVLSFDAFISNGDVSRSMEFAQMPAEHAVFVLYSSGTTGAPKCIVHGAIGTLLQHKKEHVIQSDIRPGDRLLYITTCMWMMWHWCVSGLASGATVVLYNGSPFYYVNGDDAVRDELAMPKMIDELHINQFGASARFFSMLQQNRLMPKDQGMKLSTLKAIYSTGSPLAPSTFRYIYEAFGRVNLASISGGTDIISDFGTPSPLSPVYAGEIQAIALGMAVQSWGPGGHNLTGSGEPGELVCVKPFPSQPVQFWGPDGESKYKASYFDRFPGVWAHGDYVRINPRTGGLVMLGRSDGVLNPSGVRFGSAEIYNLILKKFPETVEDSLCIGRRREGDMDETVILFLKMRRRDSFGPELEAAVKGAIRGELSPRHVPAIVAECPDIPVTANGKKVEVLVKRIMSGPGAALGRRSGTVNEDCLLWYKEWAEKH</sequence>
<keyword evidence="4" id="KW-0067">ATP-binding</keyword>
<evidence type="ECO:0000313" key="7">
    <source>
        <dbReference type="EMBL" id="KHN97626.1"/>
    </source>
</evidence>
<keyword evidence="2" id="KW-0436">Ligase</keyword>
<dbReference type="InterPro" id="IPR045851">
    <property type="entry name" value="AMP-bd_C_sf"/>
</dbReference>
<dbReference type="Pfam" id="PF16177">
    <property type="entry name" value="ACAS_N"/>
    <property type="match status" value="1"/>
</dbReference>
<dbReference type="EMBL" id="AZHE01000010">
    <property type="protein sequence ID" value="KHN97626.1"/>
    <property type="molecule type" value="Genomic_DNA"/>
</dbReference>
<evidence type="ECO:0000259" key="6">
    <source>
        <dbReference type="Pfam" id="PF16177"/>
    </source>
</evidence>
<dbReference type="GeneID" id="63739096"/>
<keyword evidence="3" id="KW-0547">Nucleotide-binding</keyword>
<comment type="caution">
    <text evidence="7">The sequence shown here is derived from an EMBL/GenBank/DDBJ whole genome shotgun (WGS) entry which is preliminary data.</text>
</comment>
<dbReference type="Pfam" id="PF00501">
    <property type="entry name" value="AMP-binding"/>
    <property type="match status" value="1"/>
</dbReference>
<dbReference type="InterPro" id="IPR005914">
    <property type="entry name" value="Acac_CoA_synth"/>
</dbReference>
<evidence type="ECO:0000256" key="3">
    <source>
        <dbReference type="ARBA" id="ARBA00022741"/>
    </source>
</evidence>
<dbReference type="InterPro" id="IPR020845">
    <property type="entry name" value="AMP-binding_CS"/>
</dbReference>
<feature type="domain" description="AMP-dependent synthetase/ligase" evidence="5">
    <location>
        <begin position="164"/>
        <end position="547"/>
    </location>
</feature>
<feature type="domain" description="Acetyl-coenzyme A synthetase N-terminal" evidence="6">
    <location>
        <begin position="97"/>
        <end position="154"/>
    </location>
</feature>
<proteinExistence type="inferred from homology"/>
<dbReference type="OrthoDB" id="10253869at2759"/>
<evidence type="ECO:0000256" key="1">
    <source>
        <dbReference type="ARBA" id="ARBA00006432"/>
    </source>
</evidence>
<dbReference type="NCBIfam" id="NF002937">
    <property type="entry name" value="PRK03584.1"/>
    <property type="match status" value="1"/>
</dbReference>
<evidence type="ECO:0000259" key="5">
    <source>
        <dbReference type="Pfam" id="PF00501"/>
    </source>
</evidence>
<dbReference type="GO" id="GO:0005524">
    <property type="term" value="F:ATP binding"/>
    <property type="evidence" value="ECO:0007669"/>
    <property type="project" value="UniProtKB-KW"/>
</dbReference>
<dbReference type="InterPro" id="IPR032387">
    <property type="entry name" value="ACAS_N"/>
</dbReference>
<dbReference type="Gene3D" id="3.40.50.12780">
    <property type="entry name" value="N-terminal domain of ligase-like"/>
    <property type="match status" value="1"/>
</dbReference>
<evidence type="ECO:0000313" key="8">
    <source>
        <dbReference type="Proteomes" id="UP000030816"/>
    </source>
</evidence>
<evidence type="ECO:0000256" key="4">
    <source>
        <dbReference type="ARBA" id="ARBA00022840"/>
    </source>
</evidence>
<name>A0A0B2WNJ5_METAS</name>
<dbReference type="PROSITE" id="PS00455">
    <property type="entry name" value="AMP_BINDING"/>
    <property type="match status" value="1"/>
</dbReference>
<dbReference type="InterPro" id="IPR042099">
    <property type="entry name" value="ANL_N_sf"/>
</dbReference>
<reference evidence="7 8" key="1">
    <citation type="journal article" date="2014" name="Proc. Natl. Acad. Sci. U.S.A.">
        <title>Trajectory and genomic determinants of fungal-pathogen speciation and host adaptation.</title>
        <authorList>
            <person name="Hu X."/>
            <person name="Xiao G."/>
            <person name="Zheng P."/>
            <person name="Shang Y."/>
            <person name="Su Y."/>
            <person name="Zhang X."/>
            <person name="Liu X."/>
            <person name="Zhan S."/>
            <person name="St Leger R.J."/>
            <person name="Wang C."/>
        </authorList>
    </citation>
    <scope>NUCLEOTIDE SEQUENCE [LARGE SCALE GENOMIC DNA]</scope>
    <source>
        <strain evidence="7 8">ARSEF 1941</strain>
    </source>
</reference>
<gene>
    <name evidence="7" type="ORF">MAM_04641</name>
</gene>
<dbReference type="Gene3D" id="3.30.300.30">
    <property type="match status" value="1"/>
</dbReference>
<dbReference type="GO" id="GO:0030729">
    <property type="term" value="F:acetoacetate-CoA ligase activity"/>
    <property type="evidence" value="ECO:0007669"/>
    <property type="project" value="InterPro"/>
</dbReference>
<dbReference type="Proteomes" id="UP000030816">
    <property type="component" value="Unassembled WGS sequence"/>
</dbReference>
<dbReference type="SUPFAM" id="SSF56801">
    <property type="entry name" value="Acetyl-CoA synthetase-like"/>
    <property type="match status" value="1"/>
</dbReference>
<dbReference type="PANTHER" id="PTHR42921">
    <property type="entry name" value="ACETOACETYL-COA SYNTHETASE"/>
    <property type="match status" value="1"/>
</dbReference>
<dbReference type="STRING" id="1081103.A0A0B2WNJ5"/>
<dbReference type="AlphaFoldDB" id="A0A0B2WNJ5"/>
<dbReference type="NCBIfam" id="TIGR01217">
    <property type="entry name" value="ac_ac_CoA_syn"/>
    <property type="match status" value="1"/>
</dbReference>